<dbReference type="AlphaFoldDB" id="A0A369M6S0"/>
<protein>
    <submittedName>
        <fullName evidence="6">DNA-binding response regulator</fullName>
    </submittedName>
</protein>
<dbReference type="PROSITE" id="PS50110">
    <property type="entry name" value="RESPONSE_REGULATORY"/>
    <property type="match status" value="1"/>
</dbReference>
<evidence type="ECO:0000259" key="5">
    <source>
        <dbReference type="PROSITE" id="PS51755"/>
    </source>
</evidence>
<evidence type="ECO:0000313" key="6">
    <source>
        <dbReference type="EMBL" id="RDB66559.1"/>
    </source>
</evidence>
<organism evidence="6 7">
    <name type="scientific">Gordonibacter pamelaeae</name>
    <dbReference type="NCBI Taxonomy" id="471189"/>
    <lineage>
        <taxon>Bacteria</taxon>
        <taxon>Bacillati</taxon>
        <taxon>Actinomycetota</taxon>
        <taxon>Coriobacteriia</taxon>
        <taxon>Eggerthellales</taxon>
        <taxon>Eggerthellaceae</taxon>
        <taxon>Gordonibacter</taxon>
    </lineage>
</organism>
<evidence type="ECO:0000313" key="7">
    <source>
        <dbReference type="Proteomes" id="UP000254000"/>
    </source>
</evidence>
<keyword evidence="1 3" id="KW-0238">DNA-binding</keyword>
<feature type="modified residue" description="4-aspartylphosphate" evidence="2">
    <location>
        <position position="61"/>
    </location>
</feature>
<keyword evidence="2" id="KW-0597">Phosphoprotein</keyword>
<dbReference type="SMART" id="SM00448">
    <property type="entry name" value="REC"/>
    <property type="match status" value="1"/>
</dbReference>
<dbReference type="InterPro" id="IPR001867">
    <property type="entry name" value="OmpR/PhoB-type_DNA-bd"/>
</dbReference>
<dbReference type="PANTHER" id="PTHR48111:SF2">
    <property type="entry name" value="RESPONSE REGULATOR SAER"/>
    <property type="match status" value="1"/>
</dbReference>
<dbReference type="CDD" id="cd00383">
    <property type="entry name" value="trans_reg_C"/>
    <property type="match status" value="1"/>
</dbReference>
<dbReference type="RefSeq" id="WP_114568551.1">
    <property type="nucleotide sequence ID" value="NZ_CABMMS010000002.1"/>
</dbReference>
<evidence type="ECO:0000256" key="1">
    <source>
        <dbReference type="ARBA" id="ARBA00023125"/>
    </source>
</evidence>
<gene>
    <name evidence="6" type="ORF">C1877_03590</name>
</gene>
<sequence>MEHAARILVVEDDDDINNVVAAALARAGYACAQAFSGSEARLLLKAGAAAGEAPYDLVITDLMLPGFSGEELVREIRARSDAPVIVVSARAEPGDKVELLKLGADDYLAKPFDLDELLARVAVQLRHASRGTARSSGTLRFKEWVLDTEARTLAAAGEPVKLTRLEFGIVEALVRRPKKVFTKRELFQAAWNEEAFVEEKAVNVHVSNIRGKLKPSGTDGYIETVWGIGFKLAE</sequence>
<dbReference type="InterPro" id="IPR039420">
    <property type="entry name" value="WalR-like"/>
</dbReference>
<accession>A0A369M6S0</accession>
<dbReference type="SMART" id="SM00862">
    <property type="entry name" value="Trans_reg_C"/>
    <property type="match status" value="1"/>
</dbReference>
<dbReference type="GO" id="GO:0005829">
    <property type="term" value="C:cytosol"/>
    <property type="evidence" value="ECO:0007669"/>
    <property type="project" value="TreeGrafter"/>
</dbReference>
<dbReference type="InterPro" id="IPR001789">
    <property type="entry name" value="Sig_transdc_resp-reg_receiver"/>
</dbReference>
<dbReference type="InterPro" id="IPR036388">
    <property type="entry name" value="WH-like_DNA-bd_sf"/>
</dbReference>
<reference evidence="6 7" key="1">
    <citation type="journal article" date="2018" name="Elife">
        <title>Discovery and characterization of a prevalent human gut bacterial enzyme sufficient for the inactivation of a family of plant toxins.</title>
        <authorList>
            <person name="Koppel N."/>
            <person name="Bisanz J.E."/>
            <person name="Pandelia M.E."/>
            <person name="Turnbaugh P.J."/>
            <person name="Balskus E.P."/>
        </authorList>
    </citation>
    <scope>NUCLEOTIDE SEQUENCE [LARGE SCALE GENOMIC DNA]</scope>
    <source>
        <strain evidence="6 7">3C</strain>
    </source>
</reference>
<feature type="domain" description="Response regulatory" evidence="4">
    <location>
        <begin position="6"/>
        <end position="125"/>
    </location>
</feature>
<proteinExistence type="predicted"/>
<feature type="domain" description="OmpR/PhoB-type" evidence="5">
    <location>
        <begin position="136"/>
        <end position="234"/>
    </location>
</feature>
<dbReference type="EMBL" id="PPTS01000002">
    <property type="protein sequence ID" value="RDB66559.1"/>
    <property type="molecule type" value="Genomic_DNA"/>
</dbReference>
<dbReference type="GO" id="GO:0000156">
    <property type="term" value="F:phosphorelay response regulator activity"/>
    <property type="evidence" value="ECO:0007669"/>
    <property type="project" value="TreeGrafter"/>
</dbReference>
<evidence type="ECO:0000259" key="4">
    <source>
        <dbReference type="PROSITE" id="PS50110"/>
    </source>
</evidence>
<dbReference type="GO" id="GO:0032993">
    <property type="term" value="C:protein-DNA complex"/>
    <property type="evidence" value="ECO:0007669"/>
    <property type="project" value="TreeGrafter"/>
</dbReference>
<dbReference type="Pfam" id="PF00072">
    <property type="entry name" value="Response_reg"/>
    <property type="match status" value="1"/>
</dbReference>
<feature type="DNA-binding region" description="OmpR/PhoB-type" evidence="3">
    <location>
        <begin position="136"/>
        <end position="234"/>
    </location>
</feature>
<keyword evidence="7" id="KW-1185">Reference proteome</keyword>
<dbReference type="GO" id="GO:0006355">
    <property type="term" value="P:regulation of DNA-templated transcription"/>
    <property type="evidence" value="ECO:0007669"/>
    <property type="project" value="InterPro"/>
</dbReference>
<dbReference type="Proteomes" id="UP000254000">
    <property type="component" value="Unassembled WGS sequence"/>
</dbReference>
<dbReference type="GeneID" id="78358795"/>
<dbReference type="OrthoDB" id="9775518at2"/>
<name>A0A369M6S0_9ACTN</name>
<comment type="caution">
    <text evidence="6">The sequence shown here is derived from an EMBL/GenBank/DDBJ whole genome shotgun (WGS) entry which is preliminary data.</text>
</comment>
<evidence type="ECO:0000256" key="3">
    <source>
        <dbReference type="PROSITE-ProRule" id="PRU01091"/>
    </source>
</evidence>
<dbReference type="SUPFAM" id="SSF52172">
    <property type="entry name" value="CheY-like"/>
    <property type="match status" value="1"/>
</dbReference>
<dbReference type="PROSITE" id="PS51755">
    <property type="entry name" value="OMPR_PHOB"/>
    <property type="match status" value="1"/>
</dbReference>
<dbReference type="PANTHER" id="PTHR48111">
    <property type="entry name" value="REGULATOR OF RPOS"/>
    <property type="match status" value="1"/>
</dbReference>
<evidence type="ECO:0000256" key="2">
    <source>
        <dbReference type="PROSITE-ProRule" id="PRU00169"/>
    </source>
</evidence>
<dbReference type="Gene3D" id="3.40.50.2300">
    <property type="match status" value="1"/>
</dbReference>
<dbReference type="InterPro" id="IPR011006">
    <property type="entry name" value="CheY-like_superfamily"/>
</dbReference>
<dbReference type="Pfam" id="PF00486">
    <property type="entry name" value="Trans_reg_C"/>
    <property type="match status" value="1"/>
</dbReference>
<dbReference type="GO" id="GO:0000976">
    <property type="term" value="F:transcription cis-regulatory region binding"/>
    <property type="evidence" value="ECO:0007669"/>
    <property type="project" value="TreeGrafter"/>
</dbReference>
<dbReference type="Gene3D" id="1.10.10.10">
    <property type="entry name" value="Winged helix-like DNA-binding domain superfamily/Winged helix DNA-binding domain"/>
    <property type="match status" value="1"/>
</dbReference>